<dbReference type="PANTHER" id="PTHR47585">
    <property type="match status" value="1"/>
</dbReference>
<evidence type="ECO:0000259" key="1">
    <source>
        <dbReference type="Pfam" id="PF23544"/>
    </source>
</evidence>
<protein>
    <recommendedName>
        <fullName evidence="1">AtuA-like ferredoxin-fold domain-containing protein</fullName>
    </recommendedName>
</protein>
<evidence type="ECO:0000313" key="3">
    <source>
        <dbReference type="Proteomes" id="UP000030753"/>
    </source>
</evidence>
<proteinExistence type="predicted"/>
<reference evidence="2 3" key="1">
    <citation type="submission" date="2011-06" db="EMBL/GenBank/DDBJ databases">
        <title>The Genome Sequence of Fusarium oxysporum FOSC 3-a.</title>
        <authorList>
            <consortium name="The Broad Institute Genome Sequencing Platform"/>
            <person name="Ma L.-J."/>
            <person name="Gale L.R."/>
            <person name="Schwartz D.C."/>
            <person name="Zhou S."/>
            <person name="Corby-Kistler H."/>
            <person name="Young S.K."/>
            <person name="Zeng Q."/>
            <person name="Gargeya S."/>
            <person name="Fitzgerald M."/>
            <person name="Haas B."/>
            <person name="Abouelleil A."/>
            <person name="Alvarado L."/>
            <person name="Arachchi H.M."/>
            <person name="Berlin A."/>
            <person name="Brown A."/>
            <person name="Chapman S.B."/>
            <person name="Chen Z."/>
            <person name="Dunbar C."/>
            <person name="Freedman E."/>
            <person name="Gearin G."/>
            <person name="Gellesch M."/>
            <person name="Goldberg J."/>
            <person name="Griggs A."/>
            <person name="Gujja S."/>
            <person name="Heiman D."/>
            <person name="Howarth C."/>
            <person name="Larson L."/>
            <person name="Lui A."/>
            <person name="MacDonald P.J.P."/>
            <person name="Mehta T."/>
            <person name="Montmayeur A."/>
            <person name="Murphy C."/>
            <person name="Neiman D."/>
            <person name="Pearson M."/>
            <person name="Priest M."/>
            <person name="Roberts A."/>
            <person name="Saif S."/>
            <person name="Shea T."/>
            <person name="Shenoy N."/>
            <person name="Sisk P."/>
            <person name="Stolte C."/>
            <person name="Sykes S."/>
            <person name="Wortman J."/>
            <person name="Nusbaum C."/>
            <person name="Birren B."/>
        </authorList>
    </citation>
    <scope>NUCLEOTIDE SEQUENCE [LARGE SCALE GENOMIC DNA]</scope>
    <source>
        <strain evidence="3">FOSC 3-a</strain>
    </source>
</reference>
<feature type="domain" description="AtuA-like ferredoxin-fold" evidence="1">
    <location>
        <begin position="8"/>
        <end position="65"/>
    </location>
</feature>
<dbReference type="InterPro" id="IPR056362">
    <property type="entry name" value="AtuA-like_ferredoxin_dom"/>
</dbReference>
<dbReference type="Pfam" id="PF23544">
    <property type="entry name" value="AtuA_ferredoxin"/>
    <property type="match status" value="1"/>
</dbReference>
<gene>
    <name evidence="2" type="ORF">FOYG_17086</name>
</gene>
<dbReference type="Proteomes" id="UP000030753">
    <property type="component" value="Unassembled WGS sequence"/>
</dbReference>
<dbReference type="AlphaFoldDB" id="W9HC37"/>
<evidence type="ECO:0000313" key="2">
    <source>
        <dbReference type="EMBL" id="EWY79797.1"/>
    </source>
</evidence>
<dbReference type="PANTHER" id="PTHR47585:SF2">
    <property type="entry name" value="DUF1446 DOMAIN PROTEIN (AFU_ORTHOLOGUE AFUA_6G11420)"/>
    <property type="match status" value="1"/>
</dbReference>
<organism evidence="2 3">
    <name type="scientific">Fusarium oxysporum NRRL 32931</name>
    <dbReference type="NCBI Taxonomy" id="660029"/>
    <lineage>
        <taxon>Eukaryota</taxon>
        <taxon>Fungi</taxon>
        <taxon>Dikarya</taxon>
        <taxon>Ascomycota</taxon>
        <taxon>Pezizomycotina</taxon>
        <taxon>Sordariomycetes</taxon>
        <taxon>Hypocreomycetidae</taxon>
        <taxon>Hypocreales</taxon>
        <taxon>Nectriaceae</taxon>
        <taxon>Fusarium</taxon>
        <taxon>Fusarium oxysporum species complex</taxon>
    </lineage>
</organism>
<dbReference type="EMBL" id="JH717855">
    <property type="protein sequence ID" value="EWY79797.1"/>
    <property type="molecule type" value="Genomic_DNA"/>
</dbReference>
<accession>W9HC37</accession>
<sequence length="77" mass="8743">MSVETFKGLLRDEYNPSFIIERFELPNIQCVHFRIKGILDGGVSSTPRLDGLAKSFGEFLRAQYVDMPVRFTQCGSI</sequence>
<name>W9HC37_FUSOX</name>
<dbReference type="HOGENOM" id="CLU_2638120_0_0_1"/>